<dbReference type="InterPro" id="IPR009050">
    <property type="entry name" value="Globin-like_sf"/>
</dbReference>
<evidence type="ECO:0000256" key="4">
    <source>
        <dbReference type="ARBA" id="ARBA00023004"/>
    </source>
</evidence>
<reference evidence="8 9" key="1">
    <citation type="submission" date="2016-10" db="EMBL/GenBank/DDBJ databases">
        <authorList>
            <person name="de Groot N.N."/>
        </authorList>
    </citation>
    <scope>NUCLEOTIDE SEQUENCE [LARGE SCALE GENOMIC DNA]</scope>
    <source>
        <strain evidence="8 9">DSM 16619</strain>
    </source>
</reference>
<dbReference type="Proteomes" id="UP000198781">
    <property type="component" value="Unassembled WGS sequence"/>
</dbReference>
<evidence type="ECO:0000256" key="2">
    <source>
        <dbReference type="ARBA" id="ARBA00022617"/>
    </source>
</evidence>
<dbReference type="AlphaFoldDB" id="A0A1G6M8F2"/>
<dbReference type="GO" id="GO:0019825">
    <property type="term" value="F:oxygen binding"/>
    <property type="evidence" value="ECO:0007669"/>
    <property type="project" value="InterPro"/>
</dbReference>
<dbReference type="InterPro" id="IPR001486">
    <property type="entry name" value="Hemoglobin_trunc"/>
</dbReference>
<dbReference type="STRING" id="187868.SAMN05192589_102349"/>
<dbReference type="Gene3D" id="1.10.490.10">
    <property type="entry name" value="Globins"/>
    <property type="match status" value="1"/>
</dbReference>
<evidence type="ECO:0000256" key="1">
    <source>
        <dbReference type="ARBA" id="ARBA00022448"/>
    </source>
</evidence>
<keyword evidence="9" id="KW-1185">Reference proteome</keyword>
<dbReference type="EMBL" id="FMZC01000002">
    <property type="protein sequence ID" value="SDC51763.1"/>
    <property type="molecule type" value="Genomic_DNA"/>
</dbReference>
<feature type="region of interest" description="Disordered" evidence="6">
    <location>
        <begin position="35"/>
        <end position="60"/>
    </location>
</feature>
<dbReference type="RefSeq" id="WP_245711240.1">
    <property type="nucleotide sequence ID" value="NZ_FMZC01000002.1"/>
</dbReference>
<name>A0A1G6M8F2_9BURK</name>
<dbReference type="GO" id="GO:0020037">
    <property type="term" value="F:heme binding"/>
    <property type="evidence" value="ECO:0007669"/>
    <property type="project" value="InterPro"/>
</dbReference>
<dbReference type="CDD" id="cd00454">
    <property type="entry name" value="TrHb1_N"/>
    <property type="match status" value="1"/>
</dbReference>
<evidence type="ECO:0000256" key="7">
    <source>
        <dbReference type="SAM" id="SignalP"/>
    </source>
</evidence>
<feature type="binding site" description="distal binding residue" evidence="5">
    <location>
        <position position="137"/>
    </location>
    <ligand>
        <name>heme</name>
        <dbReference type="ChEBI" id="CHEBI:30413"/>
    </ligand>
    <ligandPart>
        <name>Fe</name>
        <dbReference type="ChEBI" id="CHEBI:18248"/>
    </ligandPart>
</feature>
<organism evidence="8 9">
    <name type="scientific">Paracidovorax valerianellae</name>
    <dbReference type="NCBI Taxonomy" id="187868"/>
    <lineage>
        <taxon>Bacteria</taxon>
        <taxon>Pseudomonadati</taxon>
        <taxon>Pseudomonadota</taxon>
        <taxon>Betaproteobacteria</taxon>
        <taxon>Burkholderiales</taxon>
        <taxon>Comamonadaceae</taxon>
        <taxon>Paracidovorax</taxon>
    </lineage>
</organism>
<proteinExistence type="predicted"/>
<keyword evidence="2 5" id="KW-0349">Heme</keyword>
<feature type="compositionally biased region" description="Low complexity" evidence="6">
    <location>
        <begin position="38"/>
        <end position="60"/>
    </location>
</feature>
<gene>
    <name evidence="8" type="ORF">SAMN05192589_102349</name>
</gene>
<keyword evidence="1" id="KW-0813">Transport</keyword>
<evidence type="ECO:0000313" key="8">
    <source>
        <dbReference type="EMBL" id="SDC51763.1"/>
    </source>
</evidence>
<sequence length="186" mass="19166">MPIRIHAMPSFAGLAIALAAAAAMAQPAVAPQAPPAPMGAAAAAAPAPANPADPTGAVAAGAAGKTAPEGLYDALGGKPGIARIMNGLVDRAFKDARIGHLFKETKPQALKDSLTNQICLLAGGPCRYEGADMKAAHADTEIRKRDFNVLVELLQDSMTEQGVAFTQQSRLLALLAPMHRDVITVR</sequence>
<evidence type="ECO:0000256" key="6">
    <source>
        <dbReference type="SAM" id="MobiDB-lite"/>
    </source>
</evidence>
<evidence type="ECO:0000256" key="3">
    <source>
        <dbReference type="ARBA" id="ARBA00022723"/>
    </source>
</evidence>
<dbReference type="InterPro" id="IPR012292">
    <property type="entry name" value="Globin/Proto"/>
</dbReference>
<evidence type="ECO:0000256" key="5">
    <source>
        <dbReference type="PIRSR" id="PIRSR601486-1"/>
    </source>
</evidence>
<feature type="signal peptide" evidence="7">
    <location>
        <begin position="1"/>
        <end position="25"/>
    </location>
</feature>
<keyword evidence="3 5" id="KW-0479">Metal-binding</keyword>
<dbReference type="Pfam" id="PF01152">
    <property type="entry name" value="Bac_globin"/>
    <property type="match status" value="1"/>
</dbReference>
<keyword evidence="7" id="KW-0732">Signal</keyword>
<evidence type="ECO:0000313" key="9">
    <source>
        <dbReference type="Proteomes" id="UP000198781"/>
    </source>
</evidence>
<keyword evidence="4 5" id="KW-0408">Iron</keyword>
<dbReference type="SUPFAM" id="SSF46458">
    <property type="entry name" value="Globin-like"/>
    <property type="match status" value="1"/>
</dbReference>
<accession>A0A1G6M8F2</accession>
<dbReference type="GO" id="GO:0046872">
    <property type="term" value="F:metal ion binding"/>
    <property type="evidence" value="ECO:0007669"/>
    <property type="project" value="UniProtKB-KW"/>
</dbReference>
<feature type="chain" id="PRO_5011602813" evidence="7">
    <location>
        <begin position="26"/>
        <end position="186"/>
    </location>
</feature>
<protein>
    <submittedName>
        <fullName evidence="8">Hemoglobin</fullName>
    </submittedName>
</protein>